<proteinExistence type="predicted"/>
<dbReference type="EMBL" id="AP027370">
    <property type="protein sequence ID" value="BDY12623.1"/>
    <property type="molecule type" value="Genomic_DNA"/>
</dbReference>
<accession>A0ABN6WUN3</accession>
<keyword evidence="1" id="KW-1133">Transmembrane helix</keyword>
<feature type="transmembrane region" description="Helical" evidence="1">
    <location>
        <begin position="9"/>
        <end position="28"/>
    </location>
</feature>
<feature type="domain" description="Double Cache" evidence="2">
    <location>
        <begin position="38"/>
        <end position="277"/>
    </location>
</feature>
<dbReference type="Proteomes" id="UP001321445">
    <property type="component" value="Chromosome"/>
</dbReference>
<evidence type="ECO:0000259" key="2">
    <source>
        <dbReference type="Pfam" id="PF14827"/>
    </source>
</evidence>
<evidence type="ECO:0000313" key="4">
    <source>
        <dbReference type="Proteomes" id="UP001321445"/>
    </source>
</evidence>
<keyword evidence="1" id="KW-0812">Transmembrane</keyword>
<evidence type="ECO:0000313" key="3">
    <source>
        <dbReference type="EMBL" id="BDY12623.1"/>
    </source>
</evidence>
<dbReference type="Pfam" id="PF14827">
    <property type="entry name" value="dCache_3"/>
    <property type="match status" value="1"/>
</dbReference>
<protein>
    <recommendedName>
        <fullName evidence="2">Double Cache domain-containing protein</fullName>
    </recommendedName>
</protein>
<reference evidence="3 4" key="1">
    <citation type="submission" date="2023-03" db="EMBL/GenBank/DDBJ databases">
        <title>Description of Hydrogenimonas sp. ISO32.</title>
        <authorList>
            <person name="Mino S."/>
            <person name="Fukazawa S."/>
            <person name="Sawabe T."/>
        </authorList>
    </citation>
    <scope>NUCLEOTIDE SEQUENCE [LARGE SCALE GENOMIC DNA]</scope>
    <source>
        <strain evidence="3 4">ISO32</strain>
    </source>
</reference>
<dbReference type="RefSeq" id="WP_286337811.1">
    <property type="nucleotide sequence ID" value="NZ_AP027370.1"/>
</dbReference>
<gene>
    <name evidence="3" type="ORF">HCR_09350</name>
</gene>
<name>A0ABN6WUN3_9BACT</name>
<evidence type="ECO:0000256" key="1">
    <source>
        <dbReference type="SAM" id="Phobius"/>
    </source>
</evidence>
<dbReference type="InterPro" id="IPR029150">
    <property type="entry name" value="dCache_3"/>
</dbReference>
<keyword evidence="1" id="KW-0472">Membrane</keyword>
<organism evidence="3 4">
    <name type="scientific">Hydrogenimonas cancrithermarum</name>
    <dbReference type="NCBI Taxonomy" id="2993563"/>
    <lineage>
        <taxon>Bacteria</taxon>
        <taxon>Pseudomonadati</taxon>
        <taxon>Campylobacterota</taxon>
        <taxon>Epsilonproteobacteria</taxon>
        <taxon>Campylobacterales</taxon>
        <taxon>Hydrogenimonadaceae</taxon>
        <taxon>Hydrogenimonas</taxon>
    </lineage>
</organism>
<sequence>MQEWFTKKFVIVIALFLVVTMGGSVWYLSKKVEENRYVQFSDTLRNYFRNGLNSQKSQALSLAIALAENKALKEALWDDDEDRGYEILSKSLARLREYTLMRDVRAQVITTDLTIFARSWDNTYAGMPLDIFREDLKAITTLKKPKVAIEPGRLLSIKATTPIMHGAKAIGYLEILQFFDKITDDLRRNRIELLVLMNEKLLSIATLMRENPTVQNYVVSNKNYNTNLLKIVERVDMPKLLRQRYLYHRGHFFIVEEMLDGRGDQIGLFLMALSKEDLDQLMNGDKPLSFFLNFTQKDLYQIVNRWEDPTGGYRSIYDRNLFKLLNTFQGEDRMLVEQEIYEVLKEYSKEELIDIILYQNRRRKITGVIE</sequence>
<keyword evidence="4" id="KW-1185">Reference proteome</keyword>